<sequence length="1722" mass="200034">MKEYFINSTILKLILDFIWIQVSFQDNINQIYSPKQLNQVNLTESWIPLCIVATSQSNLVFVSSGFDGIQVVDRFGSKIYLSFNISDSYISTFQVNQNGETLFLAVNQTLQVYSLSYSQINQELVKIEKLNMLQQLNFSQIILSTKYVEDLELLFVSGNQGLIIAYDTSNKSNITQVGSYNIQNTRVLDFFITRDSQFLFVSAYQKGLYILKLEITNSNQVNKVRQLNFVLSGQGNPGYQASRCLATQDFIVYCYDIWTGLYFANYQSLKQLGRSTTPITANFTLYQPQKQLVLTFSELIMNKEETLLFAGVRSYGIFVLDIKTRNQIKLFQQIGPYTEIQSIKLSSDQNFLYVTSVSSLFTFQQIQINSNDNYPNLFNMHQSNFYQLDNFLYRTCYIDPQDEYLFGAFDFEGMHVFPFYRNPYRLNVNNSKFYDVYTDQIKFDTSGRYAIVPQYYKGSILSIYQIRPLDNTPQQQQISPMNMKLIKSYPYDNSYFSQTFSFNLDRTMAVQPIQYGVTLYNSTDIFNLQIHSVWKMPDFILGDLNGACLTYDSKWVVALLYQIGFLVVNIEDRAAPKLANYYLNNGAEDILPSVYYNYVYLIDGTKGFAIIDSSVFPKINIISRIKLQGSAIYGLILQKEDYIIIAQNDLGMATLINMKDKYFPQIVSSANYLNEHAEGVCVCHTMNQIFLTTANGILTLPFKSEIKIHTAVYQIRQYSSSQLRKQAYPQASQKGTKTSPNLINEYIFLVGQTIELDFEIIYPTNLYMKITKVYFYTNEIQSDIPSFFSYNFQQQSLQMYIDQSLGSNDGTPKQNMVLIKTQIPLDVTSFIYSAEDSYDLAVTNSDQSAAIYNSMISQNILNSDGSVNDKFDFYKNLILNNELKIELINLSQKNEASLNETAIEQLAQKISLTLKKSYFLNPFKFYVVSSLQFNNKSTFQFIKTNSLKQVEVTLQINSNDGKLLQKNQDSVIFQISQSKDQLKITGTLESVNKVLQQKIIFANSTAFSEKDSPQITITIDDNTNFPLTLKQSIYESNFIILKNSIKLNDKLNLQYQLNNQYQGGIVYIESDVAISFSSNTFYVKDSKQITYQTFYLNPNGNFSLIPPNLWLQQMSSDKMNFKGTTTSAIYGKQYQFKVIATDGYTIAEDFFTVEVTGIPFTYALNLILKILGPVLAVFGIYKERFTFYNMIFRISVTFSDEEIVCGNPFKKRIIIISDEQEDAMVIFNNLIKNIIQKRPKGQQESDSERPSTSLKKKIYDIQKQIKTWNDKQSEFQEILKLEKKKKSNFESKLQHQYILKIQKELSIAGYQNNVSELQKRYLDKQGSLMLSQVIQDVVDFQIKPISYQSKSQDQYLEEISDPNSLLQRILRALMSRHLLKQDKRSQIIYEYIKNYCSQIIQQNKNDWFKAIVKITYNTDQELKNTEKITLFPQLKLNYSVLNEIIKSLNLTDQQNLQLIPQNLEQLKKLIDQHNLRFNMHLIREVIFADALGFPEEKPNRFKPSMGQCIHINFYEISQIIAYKQRKIFEFLRPIYRFFNMEYTKYGFSKNMRLPSWLYFDQKSNIILLHGTPQKCDIEEVLLKIYDKSGYVIYQFILKVVYQNQKQELKLFKRKIDQIYNETEEFQQQEESVHSKINEQNKLLSIRSPKISLIKNTYNQSETLEDSTQSIFKVRTQGNSPMLKASPENQCVLLETNIQDTKIEQICYTNFDDFQKILVCIPF</sequence>
<feature type="coiled-coil region" evidence="1">
    <location>
        <begin position="1601"/>
        <end position="1628"/>
    </location>
</feature>
<accession>A4VDL6</accession>
<name>A4VDL6_TETTS</name>
<dbReference type="Proteomes" id="UP000009168">
    <property type="component" value="Unassembled WGS sequence"/>
</dbReference>
<keyword evidence="4" id="KW-1185">Reference proteome</keyword>
<keyword evidence="3" id="KW-0418">Kinase</keyword>
<feature type="signal peptide" evidence="2">
    <location>
        <begin position="1"/>
        <end position="25"/>
    </location>
</feature>
<dbReference type="GeneID" id="7843269"/>
<dbReference type="SUPFAM" id="SSF50969">
    <property type="entry name" value="YVTN repeat-like/Quinoprotein amine dehydrogenase"/>
    <property type="match status" value="1"/>
</dbReference>
<dbReference type="SUPFAM" id="SSF69322">
    <property type="entry name" value="Tricorn protease domain 2"/>
    <property type="match status" value="1"/>
</dbReference>
<dbReference type="InterPro" id="IPR015943">
    <property type="entry name" value="WD40/YVTN_repeat-like_dom_sf"/>
</dbReference>
<proteinExistence type="predicted"/>
<dbReference type="InParanoid" id="A4VDL6"/>
<evidence type="ECO:0000256" key="2">
    <source>
        <dbReference type="SAM" id="SignalP"/>
    </source>
</evidence>
<dbReference type="EMBL" id="GG662656">
    <property type="protein sequence ID" value="EDK31615.2"/>
    <property type="molecule type" value="Genomic_DNA"/>
</dbReference>
<evidence type="ECO:0000256" key="1">
    <source>
        <dbReference type="SAM" id="Coils"/>
    </source>
</evidence>
<evidence type="ECO:0000313" key="4">
    <source>
        <dbReference type="Proteomes" id="UP000009168"/>
    </source>
</evidence>
<organism evidence="3 4">
    <name type="scientific">Tetrahymena thermophila (strain SB210)</name>
    <dbReference type="NCBI Taxonomy" id="312017"/>
    <lineage>
        <taxon>Eukaryota</taxon>
        <taxon>Sar</taxon>
        <taxon>Alveolata</taxon>
        <taxon>Ciliophora</taxon>
        <taxon>Intramacronucleata</taxon>
        <taxon>Oligohymenophorea</taxon>
        <taxon>Hymenostomatida</taxon>
        <taxon>Tetrahymenina</taxon>
        <taxon>Tetrahymenidae</taxon>
        <taxon>Tetrahymena</taxon>
    </lineage>
</organism>
<dbReference type="InterPro" id="IPR011044">
    <property type="entry name" value="Quino_amine_DH_bsu"/>
</dbReference>
<dbReference type="GO" id="GO:0016301">
    <property type="term" value="F:kinase activity"/>
    <property type="evidence" value="ECO:0007669"/>
    <property type="project" value="UniProtKB-KW"/>
</dbReference>
<protein>
    <submittedName>
        <fullName evidence="3">Kinase domain protein</fullName>
    </submittedName>
</protein>
<feature type="chain" id="PRO_5002675323" evidence="2">
    <location>
        <begin position="26"/>
        <end position="1722"/>
    </location>
</feature>
<dbReference type="RefSeq" id="XP_001470847.2">
    <property type="nucleotide sequence ID" value="XM_001470797.2"/>
</dbReference>
<keyword evidence="3" id="KW-0808">Transferase</keyword>
<gene>
    <name evidence="3" type="ORF">TTHERM_00279971</name>
</gene>
<dbReference type="OrthoDB" id="327910at2759"/>
<dbReference type="Gene3D" id="2.130.10.10">
    <property type="entry name" value="YVTN repeat-like/Quinoprotein amine dehydrogenase"/>
    <property type="match status" value="1"/>
</dbReference>
<evidence type="ECO:0000313" key="3">
    <source>
        <dbReference type="EMBL" id="EDK31615.2"/>
    </source>
</evidence>
<dbReference type="KEGG" id="tet:TTHERM_00279971"/>
<keyword evidence="2" id="KW-0732">Signal</keyword>
<keyword evidence="1" id="KW-0175">Coiled coil</keyword>
<dbReference type="HOGENOM" id="CLU_368647_0_0_1"/>
<reference evidence="4" key="1">
    <citation type="journal article" date="2006" name="PLoS Biol.">
        <title>Macronuclear genome sequence of the ciliate Tetrahymena thermophila, a model eukaryote.</title>
        <authorList>
            <person name="Eisen J.A."/>
            <person name="Coyne R.S."/>
            <person name="Wu M."/>
            <person name="Wu D."/>
            <person name="Thiagarajan M."/>
            <person name="Wortman J.R."/>
            <person name="Badger J.H."/>
            <person name="Ren Q."/>
            <person name="Amedeo P."/>
            <person name="Jones K.M."/>
            <person name="Tallon L.J."/>
            <person name="Delcher A.L."/>
            <person name="Salzberg S.L."/>
            <person name="Silva J.C."/>
            <person name="Haas B.J."/>
            <person name="Majoros W.H."/>
            <person name="Farzad M."/>
            <person name="Carlton J.M."/>
            <person name="Smith R.K. Jr."/>
            <person name="Garg J."/>
            <person name="Pearlman R.E."/>
            <person name="Karrer K.M."/>
            <person name="Sun L."/>
            <person name="Manning G."/>
            <person name="Elde N.C."/>
            <person name="Turkewitz A.P."/>
            <person name="Asai D.J."/>
            <person name="Wilkes D.E."/>
            <person name="Wang Y."/>
            <person name="Cai H."/>
            <person name="Collins K."/>
            <person name="Stewart B.A."/>
            <person name="Lee S.R."/>
            <person name="Wilamowska K."/>
            <person name="Weinberg Z."/>
            <person name="Ruzzo W.L."/>
            <person name="Wloga D."/>
            <person name="Gaertig J."/>
            <person name="Frankel J."/>
            <person name="Tsao C.-C."/>
            <person name="Gorovsky M.A."/>
            <person name="Keeling P.J."/>
            <person name="Waller R.F."/>
            <person name="Patron N.J."/>
            <person name="Cherry J.M."/>
            <person name="Stover N.A."/>
            <person name="Krieger C.J."/>
            <person name="del Toro C."/>
            <person name="Ryder H.F."/>
            <person name="Williamson S.C."/>
            <person name="Barbeau R.A."/>
            <person name="Hamilton E.P."/>
            <person name="Orias E."/>
        </authorList>
    </citation>
    <scope>NUCLEOTIDE SEQUENCE [LARGE SCALE GENOMIC DNA]</scope>
    <source>
        <strain evidence="4">SB210</strain>
    </source>
</reference>